<dbReference type="GO" id="GO:0004300">
    <property type="term" value="F:enoyl-CoA hydratase activity"/>
    <property type="evidence" value="ECO:0007669"/>
    <property type="project" value="TreeGrafter"/>
</dbReference>
<dbReference type="Gene3D" id="3.10.129.10">
    <property type="entry name" value="Hotdog Thioesterase"/>
    <property type="match status" value="1"/>
</dbReference>
<protein>
    <submittedName>
        <fullName evidence="3">Acyl dehydratase</fullName>
    </submittedName>
</protein>
<evidence type="ECO:0000313" key="4">
    <source>
        <dbReference type="Proteomes" id="UP000295351"/>
    </source>
</evidence>
<feature type="domain" description="MaoC-like" evidence="1">
    <location>
        <begin position="169"/>
        <end position="268"/>
    </location>
</feature>
<dbReference type="PANTHER" id="PTHR13078">
    <property type="entry name" value="PEROXISOMAL MULTIFUNCTIONAL ENZYME TYPE 2-RELATED"/>
    <property type="match status" value="1"/>
</dbReference>
<proteinExistence type="predicted"/>
<name>A0A4R2C6N3_SHIGR</name>
<dbReference type="GO" id="GO:0003857">
    <property type="term" value="F:(3S)-3-hydroxyacyl-CoA dehydrogenase (NAD+) activity"/>
    <property type="evidence" value="ECO:0007669"/>
    <property type="project" value="TreeGrafter"/>
</dbReference>
<gene>
    <name evidence="3" type="ORF">EV665_12825</name>
</gene>
<dbReference type="InterPro" id="IPR054357">
    <property type="entry name" value="MFE-2_N"/>
</dbReference>
<dbReference type="Proteomes" id="UP000295351">
    <property type="component" value="Unassembled WGS sequence"/>
</dbReference>
<organism evidence="3 4">
    <name type="scientific">Shinella granuli</name>
    <dbReference type="NCBI Taxonomy" id="323621"/>
    <lineage>
        <taxon>Bacteria</taxon>
        <taxon>Pseudomonadati</taxon>
        <taxon>Pseudomonadota</taxon>
        <taxon>Alphaproteobacteria</taxon>
        <taxon>Hyphomicrobiales</taxon>
        <taxon>Rhizobiaceae</taxon>
        <taxon>Shinella</taxon>
    </lineage>
</organism>
<dbReference type="InterPro" id="IPR029069">
    <property type="entry name" value="HotDog_dom_sf"/>
</dbReference>
<dbReference type="SUPFAM" id="SSF54637">
    <property type="entry name" value="Thioesterase/thiol ester dehydrase-isomerase"/>
    <property type="match status" value="2"/>
</dbReference>
<evidence type="ECO:0000259" key="1">
    <source>
        <dbReference type="Pfam" id="PF01575"/>
    </source>
</evidence>
<accession>A0A4R2C6N3</accession>
<dbReference type="InterPro" id="IPR002539">
    <property type="entry name" value="MaoC-like_dom"/>
</dbReference>
<dbReference type="PANTHER" id="PTHR13078:SF56">
    <property type="entry name" value="PEROXISOMAL MULTIFUNCTIONAL ENZYME TYPE 2"/>
    <property type="match status" value="1"/>
</dbReference>
<dbReference type="RefSeq" id="WP_133036575.1">
    <property type="nucleotide sequence ID" value="NZ_BAABEI010000001.1"/>
</dbReference>
<dbReference type="Pfam" id="PF22622">
    <property type="entry name" value="MFE-2_hydrat-2_N"/>
    <property type="match status" value="1"/>
</dbReference>
<dbReference type="AlphaFoldDB" id="A0A4R2C6N3"/>
<evidence type="ECO:0000259" key="2">
    <source>
        <dbReference type="Pfam" id="PF22622"/>
    </source>
</evidence>
<feature type="domain" description="Peroxisomal multifunctional enzyme type 2-like N-terminal" evidence="2">
    <location>
        <begin position="18"/>
        <end position="145"/>
    </location>
</feature>
<keyword evidence="4" id="KW-1185">Reference proteome</keyword>
<comment type="caution">
    <text evidence="3">The sequence shown here is derived from an EMBL/GenBank/DDBJ whole genome shotgun (WGS) entry which is preliminary data.</text>
</comment>
<sequence>MIDYDRLKSRVFAPVVQEYSRRDSMMYGLGLNLGADPLDAYSLQYVAADPPQAEPMMAMTLARLGPWMREPDVGIDYRRIVVGELALRLHAPLPCEGRVRGDHRVIRITDKGEGRGALVTVLRELRNDETGQLLAEFEQVTFCRGDGGFAKDGRHDPSAAPAGGFAWEAGMPADFVLDLPTSPQQALIYRLSGDMNPLHSDPQVARRAGFDRPILHGLATMGMAGHAIARVLGKPLTAIRGRLSAPVYPGEHLRIEGSESRGEGGFRIVGSGGREILSNGGFKST</sequence>
<evidence type="ECO:0000313" key="3">
    <source>
        <dbReference type="EMBL" id="TCN35415.1"/>
    </source>
</evidence>
<dbReference type="Pfam" id="PF01575">
    <property type="entry name" value="MaoC_dehydratas"/>
    <property type="match status" value="1"/>
</dbReference>
<reference evidence="3 4" key="1">
    <citation type="submission" date="2019-03" db="EMBL/GenBank/DDBJ databases">
        <title>Genomic Encyclopedia of Type Strains, Phase IV (KMG-IV): sequencing the most valuable type-strain genomes for metagenomic binning, comparative biology and taxonomic classification.</title>
        <authorList>
            <person name="Goeker M."/>
        </authorList>
    </citation>
    <scope>NUCLEOTIDE SEQUENCE [LARGE SCALE GENOMIC DNA]</scope>
    <source>
        <strain evidence="3 4">DSM 18401</strain>
    </source>
</reference>
<dbReference type="GO" id="GO:0006635">
    <property type="term" value="P:fatty acid beta-oxidation"/>
    <property type="evidence" value="ECO:0007669"/>
    <property type="project" value="TreeGrafter"/>
</dbReference>
<dbReference type="GO" id="GO:0044594">
    <property type="term" value="F:17-beta-hydroxysteroid dehydrogenase (NAD+) activity"/>
    <property type="evidence" value="ECO:0007669"/>
    <property type="project" value="TreeGrafter"/>
</dbReference>
<dbReference type="EMBL" id="SLVX01000028">
    <property type="protein sequence ID" value="TCN35415.1"/>
    <property type="molecule type" value="Genomic_DNA"/>
</dbReference>